<dbReference type="GO" id="GO:0006465">
    <property type="term" value="P:signal peptide processing"/>
    <property type="evidence" value="ECO:0007669"/>
    <property type="project" value="UniProtKB-UniRule"/>
</dbReference>
<dbReference type="PANTHER" id="PTHR12804">
    <property type="entry name" value="MICROSOMAL SIGNAL PEPTIDASE 23 KD SUBUNIT SPC22/23"/>
    <property type="match status" value="1"/>
</dbReference>
<evidence type="ECO:0000256" key="8">
    <source>
        <dbReference type="ARBA" id="ARBA00045670"/>
    </source>
</evidence>
<evidence type="ECO:0000256" key="5">
    <source>
        <dbReference type="ARBA" id="ARBA00022968"/>
    </source>
</evidence>
<evidence type="ECO:0000256" key="9">
    <source>
        <dbReference type="PIRNR" id="PIRNR016089"/>
    </source>
</evidence>
<evidence type="ECO:0000256" key="2">
    <source>
        <dbReference type="ARBA" id="ARBA00009289"/>
    </source>
</evidence>
<protein>
    <recommendedName>
        <fullName evidence="9">Signal peptidase subunit 3</fullName>
    </recommendedName>
</protein>
<dbReference type="Pfam" id="PF04573">
    <property type="entry name" value="SPC22"/>
    <property type="match status" value="1"/>
</dbReference>
<keyword evidence="7 9" id="KW-0472">Membrane</keyword>
<dbReference type="PANTHER" id="PTHR12804:SF0">
    <property type="entry name" value="SIGNAL PEPTIDASE COMPLEX SUBUNIT 3"/>
    <property type="match status" value="1"/>
</dbReference>
<dbReference type="GO" id="GO:0045047">
    <property type="term" value="P:protein targeting to ER"/>
    <property type="evidence" value="ECO:0007669"/>
    <property type="project" value="TreeGrafter"/>
</dbReference>
<dbReference type="EMBL" id="LN483332">
    <property type="protein sequence ID" value="CED85575.1"/>
    <property type="molecule type" value="Genomic_DNA"/>
</dbReference>
<dbReference type="AlphaFoldDB" id="A0A0F7SYD0"/>
<evidence type="ECO:0000256" key="3">
    <source>
        <dbReference type="ARBA" id="ARBA00022692"/>
    </source>
</evidence>
<dbReference type="InterPro" id="IPR007653">
    <property type="entry name" value="SPC3"/>
</dbReference>
<keyword evidence="6 10" id="KW-1133">Transmembrane helix</keyword>
<keyword evidence="3 10" id="KW-0812">Transmembrane</keyword>
<reference evidence="11" key="1">
    <citation type="submission" date="2014-08" db="EMBL/GenBank/DDBJ databases">
        <authorList>
            <person name="Sharma Rahul"/>
            <person name="Thines Marco"/>
        </authorList>
    </citation>
    <scope>NUCLEOTIDE SEQUENCE</scope>
</reference>
<dbReference type="GO" id="GO:0005787">
    <property type="term" value="C:signal peptidase complex"/>
    <property type="evidence" value="ECO:0007669"/>
    <property type="project" value="UniProtKB-UniRule"/>
</dbReference>
<organism evidence="11">
    <name type="scientific">Phaffia rhodozyma</name>
    <name type="common">Yeast</name>
    <name type="synonym">Xanthophyllomyces dendrorhous</name>
    <dbReference type="NCBI Taxonomy" id="264483"/>
    <lineage>
        <taxon>Eukaryota</taxon>
        <taxon>Fungi</taxon>
        <taxon>Dikarya</taxon>
        <taxon>Basidiomycota</taxon>
        <taxon>Agaricomycotina</taxon>
        <taxon>Tremellomycetes</taxon>
        <taxon>Cystofilobasidiales</taxon>
        <taxon>Mrakiaceae</taxon>
        <taxon>Phaffia</taxon>
    </lineage>
</organism>
<accession>A0A0F7SYD0</accession>
<comment type="function">
    <text evidence="8">Essential component of the signal peptidase complex (SPC) which catalyzes the cleavage of N-terminal signal sequences from nascent proteins as they are translocated into the lumen of the endoplasmic reticulum. Essential for the SPC catalytic activity, possibly by stabilizing and positioning the active center of the complex close to the lumenal surface. Essential for viability.</text>
</comment>
<comment type="subcellular location">
    <subcellularLocation>
        <location evidence="1">Endoplasmic reticulum membrane</location>
        <topology evidence="1">Single-pass type II membrane protein</topology>
    </subcellularLocation>
</comment>
<feature type="transmembrane region" description="Helical" evidence="10">
    <location>
        <begin position="12"/>
        <end position="33"/>
    </location>
</feature>
<sequence length="182" mass="20641">MYSCLQRANQVVSLATTALFALLFAISVSSYFLTLTGPFEAAKIDVQSLNVVMGKSRSVWNQEVEYGFVRFDLKADLRPLFHWNTKQIFLQLNAEYTTPNNSSNSVVLWDKIIQSPRKARLNIQGGRNTFTFKEASNSFKDSTDLTYSLNYHIMPYVGFLQSGEVTRSTEASNTFPKPKKNL</sequence>
<keyword evidence="4 9" id="KW-0256">Endoplasmic reticulum</keyword>
<name>A0A0F7SYD0_PHARH</name>
<evidence type="ECO:0000256" key="4">
    <source>
        <dbReference type="ARBA" id="ARBA00022824"/>
    </source>
</evidence>
<evidence type="ECO:0000256" key="10">
    <source>
        <dbReference type="SAM" id="Phobius"/>
    </source>
</evidence>
<evidence type="ECO:0000256" key="7">
    <source>
        <dbReference type="ARBA" id="ARBA00023136"/>
    </source>
</evidence>
<proteinExistence type="inferred from homology"/>
<comment type="similarity">
    <text evidence="2 9">Belongs to the SPCS3 family.</text>
</comment>
<evidence type="ECO:0000313" key="11">
    <source>
        <dbReference type="EMBL" id="CED85575.1"/>
    </source>
</evidence>
<dbReference type="PIRSF" id="PIRSF016089">
    <property type="entry name" value="SPC22"/>
    <property type="match status" value="1"/>
</dbReference>
<keyword evidence="5" id="KW-0735">Signal-anchor</keyword>
<evidence type="ECO:0000256" key="6">
    <source>
        <dbReference type="ARBA" id="ARBA00022989"/>
    </source>
</evidence>
<evidence type="ECO:0000256" key="1">
    <source>
        <dbReference type="ARBA" id="ARBA00004648"/>
    </source>
</evidence>